<evidence type="ECO:0000313" key="2">
    <source>
        <dbReference type="Proteomes" id="UP001234178"/>
    </source>
</evidence>
<accession>A0ABR0AH78</accession>
<name>A0ABR0AH78_9CRUS</name>
<dbReference type="Pfam" id="PF13245">
    <property type="entry name" value="AAA_19"/>
    <property type="match status" value="1"/>
</dbReference>
<dbReference type="Gene3D" id="3.40.50.300">
    <property type="entry name" value="P-loop containing nucleotide triphosphate hydrolases"/>
    <property type="match status" value="1"/>
</dbReference>
<evidence type="ECO:0000313" key="1">
    <source>
        <dbReference type="EMBL" id="KAK4024446.1"/>
    </source>
</evidence>
<dbReference type="InterPro" id="IPR027417">
    <property type="entry name" value="P-loop_NTPase"/>
</dbReference>
<keyword evidence="2" id="KW-1185">Reference proteome</keyword>
<reference evidence="1 2" key="1">
    <citation type="journal article" date="2023" name="Nucleic Acids Res.">
        <title>The hologenome of Daphnia magna reveals possible DNA methylation and microbiome-mediated evolution of the host genome.</title>
        <authorList>
            <person name="Chaturvedi A."/>
            <person name="Li X."/>
            <person name="Dhandapani V."/>
            <person name="Marshall H."/>
            <person name="Kissane S."/>
            <person name="Cuenca-Cambronero M."/>
            <person name="Asole G."/>
            <person name="Calvet F."/>
            <person name="Ruiz-Romero M."/>
            <person name="Marangio P."/>
            <person name="Guigo R."/>
            <person name="Rago D."/>
            <person name="Mirbahai L."/>
            <person name="Eastwood N."/>
            <person name="Colbourne J.K."/>
            <person name="Zhou J."/>
            <person name="Mallon E."/>
            <person name="Orsini L."/>
        </authorList>
    </citation>
    <scope>NUCLEOTIDE SEQUENCE [LARGE SCALE GENOMIC DNA]</scope>
    <source>
        <strain evidence="1">LRV0_1</strain>
    </source>
</reference>
<dbReference type="Proteomes" id="UP001234178">
    <property type="component" value="Unassembled WGS sequence"/>
</dbReference>
<dbReference type="SUPFAM" id="SSF52540">
    <property type="entry name" value="P-loop containing nucleoside triphosphate hydrolases"/>
    <property type="match status" value="1"/>
</dbReference>
<organism evidence="1 2">
    <name type="scientific">Daphnia magna</name>
    <dbReference type="NCBI Taxonomy" id="35525"/>
    <lineage>
        <taxon>Eukaryota</taxon>
        <taxon>Metazoa</taxon>
        <taxon>Ecdysozoa</taxon>
        <taxon>Arthropoda</taxon>
        <taxon>Crustacea</taxon>
        <taxon>Branchiopoda</taxon>
        <taxon>Diplostraca</taxon>
        <taxon>Cladocera</taxon>
        <taxon>Anomopoda</taxon>
        <taxon>Daphniidae</taxon>
        <taxon>Daphnia</taxon>
    </lineage>
</organism>
<comment type="caution">
    <text evidence="1">The sequence shown here is derived from an EMBL/GenBank/DDBJ whole genome shotgun (WGS) entry which is preliminary data.</text>
</comment>
<sequence length="584" mass="66208">MRHADGFLTSADPAYKTGKPIGNVDVLIGNESYNEYTANDKLMYNAFPFLFVTGKTLPSFSSLSAKFIRHMLRIKAHRESMEAFGRWVESHEFKNDLCEAAKDPISPKAKCLLKRIVPHTIKKGFPSEDDGLLDGLVHGESHIKSISIDKYSLRVRLVSPLVVATEVFRIIAKRFFDSLLNTPFHQTMEKTRASINGKKGIFGCGGASFGVVEEQEFLDEISQAIDQFTEASLLALTFKNFLDLWEEPILRDRVATQEYRSMSATRWKVDLQQHHFEDTTPGEVGDSAKISDKALRAIEELRLHVAQDEPVVNVKDEKENMFLEITRDLLIVSYPEAYMESDVKRNSHQRMATFRKVCHFWKSSLPSDVGAVYKRLRNPVKQSEISCSRSTLNMARQTSINTSKLTEAFPKISRTYRKLNSMRKVVVNKCAKDFTWRSNSDSSNLAVVNILLPGGPGTGKSFVINALAKTAKAFDMQILIMSLTGIAASNLLRGQTVHNALHYLSTYRTRDILIHEPRSNLPSFKMNYKQMVSECWHQLQQRILFSGVVKHIIYKVSLDDNSEALGPKDYGAELFATFQMFELH</sequence>
<dbReference type="EMBL" id="JAOYFB010000037">
    <property type="protein sequence ID" value="KAK4024446.1"/>
    <property type="molecule type" value="Genomic_DNA"/>
</dbReference>
<protein>
    <recommendedName>
        <fullName evidence="3">ATP-dependent DNA helicase</fullName>
    </recommendedName>
</protein>
<proteinExistence type="predicted"/>
<evidence type="ECO:0008006" key="3">
    <source>
        <dbReference type="Google" id="ProtNLM"/>
    </source>
</evidence>
<gene>
    <name evidence="1" type="ORF">OUZ56_009869</name>
</gene>